<keyword evidence="1" id="KW-0812">Transmembrane</keyword>
<name>A0A1B1Y6J2_9FLAO</name>
<dbReference type="GO" id="GO:0016740">
    <property type="term" value="F:transferase activity"/>
    <property type="evidence" value="ECO:0007669"/>
    <property type="project" value="UniProtKB-KW"/>
</dbReference>
<dbReference type="STRING" id="1790137.AXE80_08740"/>
<dbReference type="AlphaFoldDB" id="A0A1B1Y6J2"/>
<sequence length="98" mass="11413">MDKLKERWGLTSNWDVIAILIAFSINGSFAAFIVRPVLSQLGINKENLNIVVFYFLYIVPVIFVYQFTLPLVGWTVGQHKFFKNMQTKMLIRMKLKKA</sequence>
<dbReference type="KEGG" id="wfu:AXE80_08740"/>
<evidence type="ECO:0000259" key="2">
    <source>
        <dbReference type="Pfam" id="PF20584"/>
    </source>
</evidence>
<dbReference type="Pfam" id="PF20584">
    <property type="entry name" value="DUF6787"/>
    <property type="match status" value="1"/>
</dbReference>
<dbReference type="OrthoDB" id="1151370at2"/>
<accession>A0A1B1Y6J2</accession>
<keyword evidence="1" id="KW-1133">Transmembrane helix</keyword>
<evidence type="ECO:0000256" key="1">
    <source>
        <dbReference type="SAM" id="Phobius"/>
    </source>
</evidence>
<proteinExistence type="predicted"/>
<feature type="transmembrane region" description="Helical" evidence="1">
    <location>
        <begin position="12"/>
        <end position="34"/>
    </location>
</feature>
<keyword evidence="1" id="KW-0472">Membrane</keyword>
<keyword evidence="4" id="KW-1185">Reference proteome</keyword>
<feature type="domain" description="DUF6787" evidence="2">
    <location>
        <begin position="19"/>
        <end position="95"/>
    </location>
</feature>
<organism evidence="3 4">
    <name type="scientific">Wenyingzhuangia fucanilytica</name>
    <dbReference type="NCBI Taxonomy" id="1790137"/>
    <lineage>
        <taxon>Bacteria</taxon>
        <taxon>Pseudomonadati</taxon>
        <taxon>Bacteroidota</taxon>
        <taxon>Flavobacteriia</taxon>
        <taxon>Flavobacteriales</taxon>
        <taxon>Flavobacteriaceae</taxon>
        <taxon>Wenyingzhuangia</taxon>
    </lineage>
</organism>
<dbReference type="InterPro" id="IPR046714">
    <property type="entry name" value="DUF6787"/>
</dbReference>
<protein>
    <submittedName>
        <fullName evidence="3">Diacylglyceryl transferase</fullName>
    </submittedName>
</protein>
<dbReference type="Proteomes" id="UP000092967">
    <property type="component" value="Chromosome"/>
</dbReference>
<dbReference type="EMBL" id="CP014224">
    <property type="protein sequence ID" value="ANW96358.1"/>
    <property type="molecule type" value="Genomic_DNA"/>
</dbReference>
<reference evidence="3 4" key="1">
    <citation type="submission" date="2016-02" db="EMBL/GenBank/DDBJ databases">
        <authorList>
            <person name="Wen L."/>
            <person name="He K."/>
            <person name="Yang H."/>
        </authorList>
    </citation>
    <scope>NUCLEOTIDE SEQUENCE [LARGE SCALE GENOMIC DNA]</scope>
    <source>
        <strain evidence="3 4">CZ1127</strain>
    </source>
</reference>
<feature type="transmembrane region" description="Helical" evidence="1">
    <location>
        <begin position="54"/>
        <end position="76"/>
    </location>
</feature>
<keyword evidence="3" id="KW-0808">Transferase</keyword>
<evidence type="ECO:0000313" key="3">
    <source>
        <dbReference type="EMBL" id="ANW96358.1"/>
    </source>
</evidence>
<gene>
    <name evidence="3" type="ORF">AXE80_08740</name>
</gene>
<evidence type="ECO:0000313" key="4">
    <source>
        <dbReference type="Proteomes" id="UP000092967"/>
    </source>
</evidence>
<dbReference type="RefSeq" id="WP_068826398.1">
    <property type="nucleotide sequence ID" value="NZ_CP014224.1"/>
</dbReference>